<reference evidence="4" key="2">
    <citation type="submission" date="2021-04" db="EMBL/GenBank/DDBJ databases">
        <authorList>
            <person name="Gilroy R."/>
        </authorList>
    </citation>
    <scope>NUCLEOTIDE SEQUENCE</scope>
    <source>
        <strain evidence="4">CHK193-4272</strain>
    </source>
</reference>
<protein>
    <submittedName>
        <fullName evidence="4">MerR family transcriptional regulator</fullName>
    </submittedName>
</protein>
<evidence type="ECO:0000256" key="2">
    <source>
        <dbReference type="SAM" id="Coils"/>
    </source>
</evidence>
<feature type="coiled-coil region" evidence="2">
    <location>
        <begin position="74"/>
        <end position="108"/>
    </location>
</feature>
<proteinExistence type="predicted"/>
<dbReference type="InterPro" id="IPR009061">
    <property type="entry name" value="DNA-bd_dom_put_sf"/>
</dbReference>
<organism evidence="4 5">
    <name type="scientific">Candidatus Butyricicoccus avistercoris</name>
    <dbReference type="NCBI Taxonomy" id="2838518"/>
    <lineage>
        <taxon>Bacteria</taxon>
        <taxon>Bacillati</taxon>
        <taxon>Bacillota</taxon>
        <taxon>Clostridia</taxon>
        <taxon>Eubacteriales</taxon>
        <taxon>Butyricicoccaceae</taxon>
        <taxon>Butyricicoccus</taxon>
    </lineage>
</organism>
<dbReference type="InterPro" id="IPR047057">
    <property type="entry name" value="MerR_fam"/>
</dbReference>
<dbReference type="EMBL" id="DXIE01000057">
    <property type="protein sequence ID" value="HIV63033.1"/>
    <property type="molecule type" value="Genomic_DNA"/>
</dbReference>
<dbReference type="PANTHER" id="PTHR30204:SF98">
    <property type="entry name" value="HTH-TYPE TRANSCRIPTIONAL REGULATOR ADHR"/>
    <property type="match status" value="1"/>
</dbReference>
<evidence type="ECO:0000313" key="4">
    <source>
        <dbReference type="EMBL" id="HIV63033.1"/>
    </source>
</evidence>
<keyword evidence="1" id="KW-0238">DNA-binding</keyword>
<dbReference type="PANTHER" id="PTHR30204">
    <property type="entry name" value="REDOX-CYCLING DRUG-SENSING TRANSCRIPTIONAL ACTIVATOR SOXR"/>
    <property type="match status" value="1"/>
</dbReference>
<dbReference type="InterPro" id="IPR000551">
    <property type="entry name" value="MerR-type_HTH_dom"/>
</dbReference>
<dbReference type="CDD" id="cd01109">
    <property type="entry name" value="HTH_YyaN"/>
    <property type="match status" value="1"/>
</dbReference>
<accession>A0A9D1PJ17</accession>
<keyword evidence="2" id="KW-0175">Coiled coil</keyword>
<dbReference type="Proteomes" id="UP000886808">
    <property type="component" value="Unassembled WGS sequence"/>
</dbReference>
<evidence type="ECO:0000259" key="3">
    <source>
        <dbReference type="PROSITE" id="PS50937"/>
    </source>
</evidence>
<evidence type="ECO:0000256" key="1">
    <source>
        <dbReference type="ARBA" id="ARBA00023125"/>
    </source>
</evidence>
<comment type="caution">
    <text evidence="4">The sequence shown here is derived from an EMBL/GenBank/DDBJ whole genome shotgun (WGS) entry which is preliminary data.</text>
</comment>
<gene>
    <name evidence="4" type="ORF">H9746_09400</name>
</gene>
<dbReference type="AlphaFoldDB" id="A0A9D1PJ17"/>
<dbReference type="GO" id="GO:0003700">
    <property type="term" value="F:DNA-binding transcription factor activity"/>
    <property type="evidence" value="ECO:0007669"/>
    <property type="project" value="InterPro"/>
</dbReference>
<feature type="domain" description="HTH merR-type" evidence="3">
    <location>
        <begin position="1"/>
        <end position="69"/>
    </location>
</feature>
<dbReference type="GO" id="GO:0003677">
    <property type="term" value="F:DNA binding"/>
    <property type="evidence" value="ECO:0007669"/>
    <property type="project" value="UniProtKB-KW"/>
</dbReference>
<evidence type="ECO:0000313" key="5">
    <source>
        <dbReference type="Proteomes" id="UP000886808"/>
    </source>
</evidence>
<dbReference type="Gene3D" id="1.10.1660.10">
    <property type="match status" value="1"/>
</dbReference>
<reference evidence="4" key="1">
    <citation type="journal article" date="2021" name="PeerJ">
        <title>Extensive microbial diversity within the chicken gut microbiome revealed by metagenomics and culture.</title>
        <authorList>
            <person name="Gilroy R."/>
            <person name="Ravi A."/>
            <person name="Getino M."/>
            <person name="Pursley I."/>
            <person name="Horton D.L."/>
            <person name="Alikhan N.F."/>
            <person name="Baker D."/>
            <person name="Gharbi K."/>
            <person name="Hall N."/>
            <person name="Watson M."/>
            <person name="Adriaenssens E.M."/>
            <person name="Foster-Nyarko E."/>
            <person name="Jarju S."/>
            <person name="Secka A."/>
            <person name="Antonio M."/>
            <person name="Oren A."/>
            <person name="Chaudhuri R.R."/>
            <person name="La Ragione R."/>
            <person name="Hildebrand F."/>
            <person name="Pallen M.J."/>
        </authorList>
    </citation>
    <scope>NUCLEOTIDE SEQUENCE</scope>
    <source>
        <strain evidence="4">CHK193-4272</strain>
    </source>
</reference>
<dbReference type="SMART" id="SM00422">
    <property type="entry name" value="HTH_MERR"/>
    <property type="match status" value="1"/>
</dbReference>
<name>A0A9D1PJ17_9FIRM</name>
<sequence>MTIKQVSEIYNISQDTLRYYEKVGMIPTVNRNKSGIRDYTKQDLDWVQTAICMRSAGLPVDVLVEYLKLYQQGDETFKQRLELLKNQYDKLLKQREQINQTLEKLDYKISRYEIAVKTGRLSWD</sequence>
<dbReference type="Pfam" id="PF13411">
    <property type="entry name" value="MerR_1"/>
    <property type="match status" value="1"/>
</dbReference>
<dbReference type="PROSITE" id="PS50937">
    <property type="entry name" value="HTH_MERR_2"/>
    <property type="match status" value="1"/>
</dbReference>
<dbReference type="SUPFAM" id="SSF46955">
    <property type="entry name" value="Putative DNA-binding domain"/>
    <property type="match status" value="1"/>
</dbReference>